<dbReference type="AlphaFoldDB" id="A0A0F9FYW0"/>
<evidence type="ECO:0000313" key="1">
    <source>
        <dbReference type="EMBL" id="KKL56297.1"/>
    </source>
</evidence>
<dbReference type="SUPFAM" id="SSF52540">
    <property type="entry name" value="P-loop containing nucleoside triphosphate hydrolases"/>
    <property type="match status" value="1"/>
</dbReference>
<dbReference type="EMBL" id="LAZR01030543">
    <property type="protein sequence ID" value="KKL56297.1"/>
    <property type="molecule type" value="Genomic_DNA"/>
</dbReference>
<reference evidence="1" key="1">
    <citation type="journal article" date="2015" name="Nature">
        <title>Complex archaea that bridge the gap between prokaryotes and eukaryotes.</title>
        <authorList>
            <person name="Spang A."/>
            <person name="Saw J.H."/>
            <person name="Jorgensen S.L."/>
            <person name="Zaremba-Niedzwiedzka K."/>
            <person name="Martijn J."/>
            <person name="Lind A.E."/>
            <person name="van Eijk R."/>
            <person name="Schleper C."/>
            <person name="Guy L."/>
            <person name="Ettema T.J."/>
        </authorList>
    </citation>
    <scope>NUCLEOTIDE SEQUENCE</scope>
</reference>
<organism evidence="1">
    <name type="scientific">marine sediment metagenome</name>
    <dbReference type="NCBI Taxonomy" id="412755"/>
    <lineage>
        <taxon>unclassified sequences</taxon>
        <taxon>metagenomes</taxon>
        <taxon>ecological metagenomes</taxon>
    </lineage>
</organism>
<accession>A0A0F9FYW0</accession>
<dbReference type="InterPro" id="IPR027417">
    <property type="entry name" value="P-loop_NTPase"/>
</dbReference>
<sequence>MNFKRGKQIAISGKDIIFLNDEITSDDDSNDSEESLNLSSIIDNLKRGQKICPLCDKRLSSKSALQKHIGAACCVSRFNDLSSKNKKNIKVLIKKQNMLSVNGKMKLFNNEFGKSEVILKGTGNFSIMPPLTGRDCIFLSGCSGSGKSTFICEYIKQIKKIFPNKKIILYSFIEEDSAFEEFKNDKNFIRMKLTDDLVENPIDIKKLAGTVCVFDDIISENDK</sequence>
<protein>
    <submittedName>
        <fullName evidence="1">Uncharacterized protein</fullName>
    </submittedName>
</protein>
<proteinExistence type="predicted"/>
<name>A0A0F9FYW0_9ZZZZ</name>
<gene>
    <name evidence="1" type="ORF">LCGC14_2246800</name>
</gene>
<feature type="non-terminal residue" evidence="1">
    <location>
        <position position="223"/>
    </location>
</feature>
<comment type="caution">
    <text evidence="1">The sequence shown here is derived from an EMBL/GenBank/DDBJ whole genome shotgun (WGS) entry which is preliminary data.</text>
</comment>